<sequence length="108" mass="12044">MTNAIEFGTLLGSDRKRMDNLTGAKNSRVNLKVKGNLKHLTYKLHALIKATLLGLKTHKIIGHKAGLIEMEFEGEKTSLWKIVKWAKNGTVFSTVEEVVFSFSSKNQG</sequence>
<reference evidence="1 2" key="1">
    <citation type="journal article" date="2015" name="Nature">
        <title>rRNA introns, odd ribosomes, and small enigmatic genomes across a large radiation of phyla.</title>
        <authorList>
            <person name="Brown C.T."/>
            <person name="Hug L.A."/>
            <person name="Thomas B.C."/>
            <person name="Sharon I."/>
            <person name="Castelle C.J."/>
            <person name="Singh A."/>
            <person name="Wilkins M.J."/>
            <person name="Williams K.H."/>
            <person name="Banfield J.F."/>
        </authorList>
    </citation>
    <scope>NUCLEOTIDE SEQUENCE [LARGE SCALE GENOMIC DNA]</scope>
</reference>
<evidence type="ECO:0000313" key="1">
    <source>
        <dbReference type="EMBL" id="KKT85142.1"/>
    </source>
</evidence>
<gene>
    <name evidence="1" type="ORF">UW82_C0002G0012</name>
</gene>
<accession>A0A0G1MWJ7</accession>
<dbReference type="AlphaFoldDB" id="A0A0G1MWJ7"/>
<evidence type="ECO:0000313" key="2">
    <source>
        <dbReference type="Proteomes" id="UP000034504"/>
    </source>
</evidence>
<dbReference type="EMBL" id="LCJU01000002">
    <property type="protein sequence ID" value="KKT85142.1"/>
    <property type="molecule type" value="Genomic_DNA"/>
</dbReference>
<evidence type="ECO:0008006" key="3">
    <source>
        <dbReference type="Google" id="ProtNLM"/>
    </source>
</evidence>
<proteinExistence type="predicted"/>
<dbReference type="Proteomes" id="UP000034504">
    <property type="component" value="Unassembled WGS sequence"/>
</dbReference>
<protein>
    <recommendedName>
        <fullName evidence="3">Acylphosphatase-like domain-containing protein</fullName>
    </recommendedName>
</protein>
<name>A0A0G1MWJ7_UNCKA</name>
<dbReference type="Gene3D" id="3.30.70.100">
    <property type="match status" value="1"/>
</dbReference>
<organism evidence="1 2">
    <name type="scientific">candidate division WWE3 bacterium GW2011_GWC2_44_9</name>
    <dbReference type="NCBI Taxonomy" id="1619125"/>
    <lineage>
        <taxon>Bacteria</taxon>
        <taxon>Katanobacteria</taxon>
    </lineage>
</organism>
<comment type="caution">
    <text evidence="1">The sequence shown here is derived from an EMBL/GenBank/DDBJ whole genome shotgun (WGS) entry which is preliminary data.</text>
</comment>